<feature type="transmembrane region" description="Helical" evidence="1">
    <location>
        <begin position="14"/>
        <end position="33"/>
    </location>
</feature>
<keyword evidence="1" id="KW-0812">Transmembrane</keyword>
<organism evidence="2 3">
    <name type="scientific">Chitinophaga eiseniae</name>
    <dbReference type="NCBI Taxonomy" id="634771"/>
    <lineage>
        <taxon>Bacteria</taxon>
        <taxon>Pseudomonadati</taxon>
        <taxon>Bacteroidota</taxon>
        <taxon>Chitinophagia</taxon>
        <taxon>Chitinophagales</taxon>
        <taxon>Chitinophagaceae</taxon>
        <taxon>Chitinophaga</taxon>
    </lineage>
</organism>
<dbReference type="Proteomes" id="UP000190367">
    <property type="component" value="Unassembled WGS sequence"/>
</dbReference>
<evidence type="ECO:0000313" key="3">
    <source>
        <dbReference type="Proteomes" id="UP000190367"/>
    </source>
</evidence>
<gene>
    <name evidence="2" type="ORF">SAMN04488128_103177</name>
</gene>
<evidence type="ECO:0000256" key="1">
    <source>
        <dbReference type="SAM" id="Phobius"/>
    </source>
</evidence>
<sequence>MRKSDDFTQFILDAMSQFFFNLGITYSVMSIIATQRKRILAFILQHFNRELTDEQLNDVLNNPNFIREALQREPVSRSEEDKILLDLRVEASDRGLPAIVRTEVTRALNYGAYTAAKWLPFQIRKIWLSLHDLRTRRAHNSSPWDHWEPLGQTVDLEDPFVVSGELLMYPGDPSGSKQNVIGCRCGQEFVAVKDDRGRVIMKPTEPTGITVIRPGGISNITGIITI</sequence>
<keyword evidence="1" id="KW-0472">Membrane</keyword>
<dbReference type="AlphaFoldDB" id="A0A1T4SNG0"/>
<proteinExistence type="predicted"/>
<evidence type="ECO:0008006" key="4">
    <source>
        <dbReference type="Google" id="ProtNLM"/>
    </source>
</evidence>
<protein>
    <recommendedName>
        <fullName evidence="4">Phage Mu protein F like protein</fullName>
    </recommendedName>
</protein>
<keyword evidence="1" id="KW-1133">Transmembrane helix</keyword>
<reference evidence="3" key="1">
    <citation type="submission" date="2017-02" db="EMBL/GenBank/DDBJ databases">
        <authorList>
            <person name="Varghese N."/>
            <person name="Submissions S."/>
        </authorList>
    </citation>
    <scope>NUCLEOTIDE SEQUENCE [LARGE SCALE GENOMIC DNA]</scope>
    <source>
        <strain evidence="3">DSM 22224</strain>
    </source>
</reference>
<dbReference type="EMBL" id="FUWZ01000003">
    <property type="protein sequence ID" value="SKA29824.1"/>
    <property type="molecule type" value="Genomic_DNA"/>
</dbReference>
<accession>A0A1T4SNG0</accession>
<dbReference type="STRING" id="634771.SAMN04488128_103177"/>
<keyword evidence="3" id="KW-1185">Reference proteome</keyword>
<name>A0A1T4SNG0_9BACT</name>
<evidence type="ECO:0000313" key="2">
    <source>
        <dbReference type="EMBL" id="SKA29824.1"/>
    </source>
</evidence>